<feature type="compositionally biased region" description="Polar residues" evidence="1">
    <location>
        <begin position="132"/>
        <end position="141"/>
    </location>
</feature>
<evidence type="ECO:0000313" key="3">
    <source>
        <dbReference type="RefSeq" id="XP_018825541.1"/>
    </source>
</evidence>
<evidence type="ECO:0000256" key="1">
    <source>
        <dbReference type="SAM" id="MobiDB-lite"/>
    </source>
</evidence>
<dbReference type="Gramene" id="Jr06_09970_p1">
    <property type="protein sequence ID" value="cds.Jr06_09970_p1"/>
    <property type="gene ID" value="Jr06_09970"/>
</dbReference>
<feature type="region of interest" description="Disordered" evidence="1">
    <location>
        <begin position="1"/>
        <end position="42"/>
    </location>
</feature>
<sequence>MSPAKFNGDLHQDSRRVEINGQRPSPLKVNKGSHLIHKASSTSSMSISSSVSCVAPMARQQQRQPVIIYTHSPKIIHTQARDFMALVQKLTGVSSTSRSGYGIDVNKTTQPPTYKEGNEPNVMPVSHDDNESTTSALTDENSGGGADFKAGSTSNNMSSIQNQMNQYFSDMPLFTPNTTKFFCSPRPVFRYPDSGYVSPNFSNSMSPSVFEFMKELPEY</sequence>
<reference evidence="3" key="1">
    <citation type="submission" date="2025-08" db="UniProtKB">
        <authorList>
            <consortium name="RefSeq"/>
        </authorList>
    </citation>
    <scope>IDENTIFICATION</scope>
    <source>
        <tissue evidence="3">Leaves</tissue>
    </source>
</reference>
<feature type="region of interest" description="Disordered" evidence="1">
    <location>
        <begin position="101"/>
        <end position="154"/>
    </location>
</feature>
<dbReference type="InterPro" id="IPR008889">
    <property type="entry name" value="VQ"/>
</dbReference>
<accession>A0A2I4F1L5</accession>
<dbReference type="GO" id="GO:0005634">
    <property type="term" value="C:nucleus"/>
    <property type="evidence" value="ECO:0000318"/>
    <property type="project" value="GO_Central"/>
</dbReference>
<dbReference type="RefSeq" id="XP_018825541.1">
    <property type="nucleotide sequence ID" value="XM_018969996.2"/>
</dbReference>
<dbReference type="InterPro" id="IPR039607">
    <property type="entry name" value="VQ_8/17/18/20/21/25"/>
</dbReference>
<organism evidence="2 3">
    <name type="scientific">Juglans regia</name>
    <name type="common">English walnut</name>
    <dbReference type="NCBI Taxonomy" id="51240"/>
    <lineage>
        <taxon>Eukaryota</taxon>
        <taxon>Viridiplantae</taxon>
        <taxon>Streptophyta</taxon>
        <taxon>Embryophyta</taxon>
        <taxon>Tracheophyta</taxon>
        <taxon>Spermatophyta</taxon>
        <taxon>Magnoliopsida</taxon>
        <taxon>eudicotyledons</taxon>
        <taxon>Gunneridae</taxon>
        <taxon>Pentapetalae</taxon>
        <taxon>rosids</taxon>
        <taxon>fabids</taxon>
        <taxon>Fagales</taxon>
        <taxon>Juglandaceae</taxon>
        <taxon>Juglans</taxon>
    </lineage>
</organism>
<dbReference type="GeneID" id="108994685"/>
<dbReference type="AlphaFoldDB" id="A0A2I4F1L5"/>
<dbReference type="STRING" id="51240.A0A2I4F1L5"/>
<feature type="compositionally biased region" description="Basic and acidic residues" evidence="1">
    <location>
        <begin position="8"/>
        <end position="18"/>
    </location>
</feature>
<dbReference type="KEGG" id="jre:108994685"/>
<gene>
    <name evidence="3" type="primary">LOC108994685</name>
</gene>
<evidence type="ECO:0000313" key="2">
    <source>
        <dbReference type="Proteomes" id="UP000235220"/>
    </source>
</evidence>
<dbReference type="PANTHER" id="PTHR33143:SF76">
    <property type="entry name" value="VQ MOTIF-CONTAINING PROTEIN 8, CHLOROPLASTIC"/>
    <property type="match status" value="1"/>
</dbReference>
<dbReference type="PANTHER" id="PTHR33143">
    <property type="entry name" value="F16F4.1 PROTEIN-RELATED"/>
    <property type="match status" value="1"/>
</dbReference>
<dbReference type="OrthoDB" id="1917757at2759"/>
<name>A0A2I4F1L5_JUGRE</name>
<proteinExistence type="predicted"/>
<dbReference type="Proteomes" id="UP000235220">
    <property type="component" value="Chromosome 6"/>
</dbReference>
<dbReference type="Pfam" id="PF05678">
    <property type="entry name" value="VQ"/>
    <property type="match status" value="1"/>
</dbReference>
<keyword evidence="2" id="KW-1185">Reference proteome</keyword>
<protein>
    <submittedName>
        <fullName evidence="3">VQ motif-containing protein 8, chloroplastic-like</fullName>
    </submittedName>
</protein>